<dbReference type="InterPro" id="IPR020471">
    <property type="entry name" value="AKR"/>
</dbReference>
<dbReference type="EMBL" id="HBEG01002062">
    <property type="protein sequence ID" value="CAD8345370.1"/>
    <property type="molecule type" value="Transcribed_RNA"/>
</dbReference>
<comment type="similarity">
    <text evidence="1">Belongs to the aldo/keto reductase family.</text>
</comment>
<evidence type="ECO:0000256" key="3">
    <source>
        <dbReference type="ARBA" id="ARBA00023002"/>
    </source>
</evidence>
<evidence type="ECO:0000259" key="8">
    <source>
        <dbReference type="Pfam" id="PF00248"/>
    </source>
</evidence>
<feature type="region of interest" description="Disordered" evidence="7">
    <location>
        <begin position="272"/>
        <end position="309"/>
    </location>
</feature>
<accession>A0A7R9ZVQ7</accession>
<dbReference type="PROSITE" id="PS00062">
    <property type="entry name" value="ALDOKETO_REDUCTASE_2"/>
    <property type="match status" value="1"/>
</dbReference>
<feature type="domain" description="NADP-dependent oxidoreductase" evidence="8">
    <location>
        <begin position="25"/>
        <end position="263"/>
    </location>
</feature>
<feature type="active site" description="Proton donor" evidence="4">
    <location>
        <position position="51"/>
    </location>
</feature>
<reference evidence="9" key="1">
    <citation type="submission" date="2021-01" db="EMBL/GenBank/DDBJ databases">
        <authorList>
            <person name="Corre E."/>
            <person name="Pelletier E."/>
            <person name="Niang G."/>
            <person name="Scheremetjew M."/>
            <person name="Finn R."/>
            <person name="Kale V."/>
            <person name="Holt S."/>
            <person name="Cochrane G."/>
            <person name="Meng A."/>
            <person name="Brown T."/>
            <person name="Cohen L."/>
        </authorList>
    </citation>
    <scope>NUCLEOTIDE SEQUENCE</scope>
    <source>
        <strain evidence="9">Pbaha01</strain>
    </source>
</reference>
<dbReference type="PRINTS" id="PR00069">
    <property type="entry name" value="ALDKETRDTASE"/>
</dbReference>
<feature type="compositionally biased region" description="Basic and acidic residues" evidence="7">
    <location>
        <begin position="291"/>
        <end position="309"/>
    </location>
</feature>
<gene>
    <name evidence="9" type="ORF">PBAH0796_LOCUS1108</name>
</gene>
<feature type="site" description="Lowers pKa of active site Tyr" evidence="6">
    <location>
        <position position="79"/>
    </location>
</feature>
<dbReference type="AlphaFoldDB" id="A0A7R9ZVQ7"/>
<keyword evidence="2" id="KW-0521">NADP</keyword>
<dbReference type="PANTHER" id="PTHR43827:SF3">
    <property type="entry name" value="NADP-DEPENDENT OXIDOREDUCTASE DOMAIN-CONTAINING PROTEIN"/>
    <property type="match status" value="1"/>
</dbReference>
<dbReference type="Pfam" id="PF00248">
    <property type="entry name" value="Aldo_ket_red"/>
    <property type="match status" value="1"/>
</dbReference>
<evidence type="ECO:0000256" key="2">
    <source>
        <dbReference type="ARBA" id="ARBA00022857"/>
    </source>
</evidence>
<dbReference type="PANTHER" id="PTHR43827">
    <property type="entry name" value="2,5-DIKETO-D-GLUCONIC ACID REDUCTASE"/>
    <property type="match status" value="1"/>
</dbReference>
<dbReference type="FunFam" id="3.20.20.100:FF:000002">
    <property type="entry name" value="2,5-diketo-D-gluconic acid reductase A"/>
    <property type="match status" value="1"/>
</dbReference>
<dbReference type="InterPro" id="IPR018170">
    <property type="entry name" value="Aldo/ket_reductase_CS"/>
</dbReference>
<evidence type="ECO:0000256" key="1">
    <source>
        <dbReference type="ARBA" id="ARBA00007905"/>
    </source>
</evidence>
<dbReference type="Gene3D" id="3.20.20.100">
    <property type="entry name" value="NADP-dependent oxidoreductase domain"/>
    <property type="match status" value="1"/>
</dbReference>
<dbReference type="GO" id="GO:0016616">
    <property type="term" value="F:oxidoreductase activity, acting on the CH-OH group of donors, NAD or NADP as acceptor"/>
    <property type="evidence" value="ECO:0007669"/>
    <property type="project" value="UniProtKB-ARBA"/>
</dbReference>
<evidence type="ECO:0000256" key="7">
    <source>
        <dbReference type="SAM" id="MobiDB-lite"/>
    </source>
</evidence>
<feature type="binding site" evidence="5">
    <location>
        <position position="113"/>
    </location>
    <ligand>
        <name>substrate</name>
    </ligand>
</feature>
<evidence type="ECO:0000256" key="6">
    <source>
        <dbReference type="PIRSR" id="PIRSR000097-3"/>
    </source>
</evidence>
<dbReference type="PIRSF" id="PIRSF000097">
    <property type="entry name" value="AKR"/>
    <property type="match status" value="1"/>
</dbReference>
<name>A0A7R9ZVQ7_9DINO</name>
<proteinExistence type="inferred from homology"/>
<evidence type="ECO:0000256" key="5">
    <source>
        <dbReference type="PIRSR" id="PIRSR000097-2"/>
    </source>
</evidence>
<dbReference type="InterPro" id="IPR036812">
    <property type="entry name" value="NAD(P)_OxRdtase_dom_sf"/>
</dbReference>
<evidence type="ECO:0000313" key="9">
    <source>
        <dbReference type="EMBL" id="CAD8345370.1"/>
    </source>
</evidence>
<sequence length="309" mass="33502">MATVPMVNCLDGAQMPQLAFGLYLIPRDQTFDATTAALAAGYRHFDSASFYDNEAESGAALRAWLAEGHDRSEIYVTTKVWTTDLVDGASALRSAEISINELGLGAVDLVMVHWPVPGKHVECYKALEALAQAGKTKALGISNYSPQDHEELMKVATIPPTVNTFEVNPFLFRKSWIDYFQAKGIAVQAYKPLQRGGAVLGNDVVGAIASRLGKTAAQVCIRWALQKGLVVLVKSTQPVRMAENMAVFGFELTPEDVAGMDGLTTEEALQTAQAHYEKRRSGTPAPWGDGPRPEAREASGIHQRREAIA</sequence>
<dbReference type="PROSITE" id="PS00063">
    <property type="entry name" value="ALDOKETO_REDUCTASE_3"/>
    <property type="match status" value="1"/>
</dbReference>
<organism evidence="9">
    <name type="scientific">Pyrodinium bahamense</name>
    <dbReference type="NCBI Taxonomy" id="73915"/>
    <lineage>
        <taxon>Eukaryota</taxon>
        <taxon>Sar</taxon>
        <taxon>Alveolata</taxon>
        <taxon>Dinophyceae</taxon>
        <taxon>Gonyaulacales</taxon>
        <taxon>Pyrocystaceae</taxon>
        <taxon>Pyrodinium</taxon>
    </lineage>
</organism>
<dbReference type="SUPFAM" id="SSF51430">
    <property type="entry name" value="NAD(P)-linked oxidoreductase"/>
    <property type="match status" value="1"/>
</dbReference>
<dbReference type="CDD" id="cd19071">
    <property type="entry name" value="AKR_AKR1-5-like"/>
    <property type="match status" value="1"/>
</dbReference>
<keyword evidence="3" id="KW-0560">Oxidoreductase</keyword>
<evidence type="ECO:0000256" key="4">
    <source>
        <dbReference type="PIRSR" id="PIRSR000097-1"/>
    </source>
</evidence>
<protein>
    <recommendedName>
        <fullName evidence="8">NADP-dependent oxidoreductase domain-containing protein</fullName>
    </recommendedName>
</protein>
<dbReference type="InterPro" id="IPR023210">
    <property type="entry name" value="NADP_OxRdtase_dom"/>
</dbReference>